<protein>
    <recommendedName>
        <fullName evidence="3">Protein involved in gliding motility SprC</fullName>
    </recommendedName>
</protein>
<dbReference type="InterPro" id="IPR013783">
    <property type="entry name" value="Ig-like_fold"/>
</dbReference>
<evidence type="ECO:0008006" key="3">
    <source>
        <dbReference type="Google" id="ProtNLM"/>
    </source>
</evidence>
<organism evidence="1 2">
    <name type="scientific">Flavobacterium cutihirudinis</name>
    <dbReference type="NCBI Taxonomy" id="1265740"/>
    <lineage>
        <taxon>Bacteria</taxon>
        <taxon>Pseudomonadati</taxon>
        <taxon>Bacteroidota</taxon>
        <taxon>Flavobacteriia</taxon>
        <taxon>Flavobacteriales</taxon>
        <taxon>Flavobacteriaceae</taxon>
        <taxon>Flavobacterium</taxon>
    </lineage>
</organism>
<evidence type="ECO:0000313" key="2">
    <source>
        <dbReference type="Proteomes" id="UP000257004"/>
    </source>
</evidence>
<dbReference type="EMBL" id="QRDQ01000008">
    <property type="protein sequence ID" value="RED24893.1"/>
    <property type="molecule type" value="Genomic_DNA"/>
</dbReference>
<dbReference type="Gene3D" id="2.60.40.10">
    <property type="entry name" value="Immunoglobulins"/>
    <property type="match status" value="2"/>
</dbReference>
<dbReference type="AlphaFoldDB" id="A0A3D9FVW5"/>
<dbReference type="RefSeq" id="WP_115887749.1">
    <property type="nucleotide sequence ID" value="NZ_QRDQ01000008.1"/>
</dbReference>
<keyword evidence="2" id="KW-1185">Reference proteome</keyword>
<name>A0A3D9FVW5_9FLAO</name>
<reference evidence="1 2" key="1">
    <citation type="submission" date="2018-07" db="EMBL/GenBank/DDBJ databases">
        <title>Genomic Encyclopedia of Archaeal and Bacterial Type Strains, Phase II (KMG-II): from individual species to whole genera.</title>
        <authorList>
            <person name="Goeker M."/>
        </authorList>
    </citation>
    <scope>NUCLEOTIDE SEQUENCE [LARGE SCALE GENOMIC DNA]</scope>
    <source>
        <strain evidence="1 2">DSM 25795</strain>
    </source>
</reference>
<gene>
    <name evidence="1" type="ORF">BD847_1631</name>
</gene>
<comment type="caution">
    <text evidence="1">The sequence shown here is derived from an EMBL/GenBank/DDBJ whole genome shotgun (WGS) entry which is preliminary data.</text>
</comment>
<sequence length="489" mass="52749">MIQKTTLILFRIFLFISIFILGANTSVYAQKLSLKPLDGVEKLCAGPTFNEFYVSFSYEEFPADVTFAVEISDIDGSFSTRFTTAKTLDVIPVSATQQTIKFAVPVDLVGSDVYSFRIKSSTGVVSGKIKNSLGQMSFPAYYKSYERSFSINKKNTTAVICTGGSLTLTVDNDTPGDIGSSPATYPNFKYIWYKNDVVISGQSSSTLIVNSLGDYYAQVDYGQCIDPNIVSNLVTVSSSSSGSAVTVNSSLGNPFCSNGEGTVLTATSGNSYVWKKDGKVIDGASARTFSTNETGIYTVDVDFGGCVASGTIDLKSTEFTSSINVPETNVISQGETLKATVTTDASNPSFQWYLNNGIINGANSNSYDVTTRGNYKVVVSQSAGCAVDKEFLFTVSYDSDPTTSVTKIANIISLSSYPYDVWDIPSEYKNPQTNVKIISSNGDMVLDVVNYQGDWPPAGSIDIKNVNPVYYYVIKSDTGEKKGSITLIK</sequence>
<evidence type="ECO:0000313" key="1">
    <source>
        <dbReference type="EMBL" id="RED24893.1"/>
    </source>
</evidence>
<proteinExistence type="predicted"/>
<dbReference type="Proteomes" id="UP000257004">
    <property type="component" value="Unassembled WGS sequence"/>
</dbReference>
<dbReference type="OrthoDB" id="678019at2"/>
<accession>A0A3D9FVW5</accession>